<evidence type="ECO:0000256" key="12">
    <source>
        <dbReference type="ARBA" id="ARBA00023012"/>
    </source>
</evidence>
<keyword evidence="12" id="KW-0902">Two-component regulatory system</keyword>
<evidence type="ECO:0000313" key="18">
    <source>
        <dbReference type="EMBL" id="MDO7905647.1"/>
    </source>
</evidence>
<comment type="caution">
    <text evidence="18">The sequence shown here is derived from an EMBL/GenBank/DDBJ whole genome shotgun (WGS) entry which is preliminary data.</text>
</comment>
<keyword evidence="8" id="KW-0547">Nucleotide-binding</keyword>
<dbReference type="Pfam" id="PF00672">
    <property type="entry name" value="HAMP"/>
    <property type="match status" value="1"/>
</dbReference>
<accession>A0ABT9C8R9</accession>
<feature type="compositionally biased region" description="Basic and acidic residues" evidence="14">
    <location>
        <begin position="85"/>
        <end position="95"/>
    </location>
</feature>
<feature type="transmembrane region" description="Helical" evidence="15">
    <location>
        <begin position="197"/>
        <end position="219"/>
    </location>
</feature>
<evidence type="ECO:0000259" key="16">
    <source>
        <dbReference type="PROSITE" id="PS50109"/>
    </source>
</evidence>
<dbReference type="Pfam" id="PF00512">
    <property type="entry name" value="HisKA"/>
    <property type="match status" value="1"/>
</dbReference>
<evidence type="ECO:0000256" key="10">
    <source>
        <dbReference type="ARBA" id="ARBA00022840"/>
    </source>
</evidence>
<dbReference type="InterPro" id="IPR050428">
    <property type="entry name" value="TCS_sensor_his_kinase"/>
</dbReference>
<feature type="domain" description="HAMP" evidence="17">
    <location>
        <begin position="220"/>
        <end position="273"/>
    </location>
</feature>
<dbReference type="InterPro" id="IPR003660">
    <property type="entry name" value="HAMP_dom"/>
</dbReference>
<dbReference type="SUPFAM" id="SSF55874">
    <property type="entry name" value="ATPase domain of HSP90 chaperone/DNA topoisomerase II/histidine kinase"/>
    <property type="match status" value="1"/>
</dbReference>
<dbReference type="PANTHER" id="PTHR45436">
    <property type="entry name" value="SENSOR HISTIDINE KINASE YKOH"/>
    <property type="match status" value="1"/>
</dbReference>
<dbReference type="Gene3D" id="6.10.340.10">
    <property type="match status" value="1"/>
</dbReference>
<proteinExistence type="predicted"/>
<dbReference type="PROSITE" id="PS50109">
    <property type="entry name" value="HIS_KIN"/>
    <property type="match status" value="1"/>
</dbReference>
<evidence type="ECO:0000256" key="13">
    <source>
        <dbReference type="ARBA" id="ARBA00023136"/>
    </source>
</evidence>
<dbReference type="Gene3D" id="3.30.565.10">
    <property type="entry name" value="Histidine kinase-like ATPase, C-terminal domain"/>
    <property type="match status" value="1"/>
</dbReference>
<dbReference type="CDD" id="cd00082">
    <property type="entry name" value="HisKA"/>
    <property type="match status" value="1"/>
</dbReference>
<feature type="transmembrane region" description="Helical" evidence="15">
    <location>
        <begin position="21"/>
        <end position="44"/>
    </location>
</feature>
<keyword evidence="11 15" id="KW-1133">Transmembrane helix</keyword>
<reference evidence="18 19" key="1">
    <citation type="submission" date="2023-07" db="EMBL/GenBank/DDBJ databases">
        <title>Paenibacillus sp. JX-17 nov. isolated from soil.</title>
        <authorList>
            <person name="Wan Y."/>
            <person name="Liu B."/>
        </authorList>
    </citation>
    <scope>NUCLEOTIDE SEQUENCE [LARGE SCALE GENOMIC DNA]</scope>
    <source>
        <strain evidence="18 19">JX-17</strain>
    </source>
</reference>
<feature type="domain" description="Histidine kinase" evidence="16">
    <location>
        <begin position="288"/>
        <end position="503"/>
    </location>
</feature>
<dbReference type="Proteomes" id="UP001240171">
    <property type="component" value="Unassembled WGS sequence"/>
</dbReference>
<evidence type="ECO:0000256" key="3">
    <source>
        <dbReference type="ARBA" id="ARBA00012438"/>
    </source>
</evidence>
<organism evidence="18 19">
    <name type="scientific">Paenibacillus lacisoli</name>
    <dbReference type="NCBI Taxonomy" id="3064525"/>
    <lineage>
        <taxon>Bacteria</taxon>
        <taxon>Bacillati</taxon>
        <taxon>Bacillota</taxon>
        <taxon>Bacilli</taxon>
        <taxon>Bacillales</taxon>
        <taxon>Paenibacillaceae</taxon>
        <taxon>Paenibacillus</taxon>
    </lineage>
</organism>
<dbReference type="RefSeq" id="WP_305022851.1">
    <property type="nucleotide sequence ID" value="NZ_JAUQTB010000002.1"/>
</dbReference>
<dbReference type="EC" id="2.7.13.3" evidence="3"/>
<dbReference type="InterPro" id="IPR036890">
    <property type="entry name" value="HATPase_C_sf"/>
</dbReference>
<feature type="region of interest" description="Disordered" evidence="14">
    <location>
        <begin position="78"/>
        <end position="99"/>
    </location>
</feature>
<dbReference type="SMART" id="SM00387">
    <property type="entry name" value="HATPase_c"/>
    <property type="match status" value="1"/>
</dbReference>
<dbReference type="InterPro" id="IPR036097">
    <property type="entry name" value="HisK_dim/P_sf"/>
</dbReference>
<dbReference type="Pfam" id="PF02518">
    <property type="entry name" value="HATPase_c"/>
    <property type="match status" value="1"/>
</dbReference>
<dbReference type="SMART" id="SM00388">
    <property type="entry name" value="HisKA"/>
    <property type="match status" value="1"/>
</dbReference>
<evidence type="ECO:0000256" key="15">
    <source>
        <dbReference type="SAM" id="Phobius"/>
    </source>
</evidence>
<dbReference type="SUPFAM" id="SSF158472">
    <property type="entry name" value="HAMP domain-like"/>
    <property type="match status" value="1"/>
</dbReference>
<dbReference type="SUPFAM" id="SSF47384">
    <property type="entry name" value="Homodimeric domain of signal transducing histidine kinase"/>
    <property type="match status" value="1"/>
</dbReference>
<dbReference type="CDD" id="cd00075">
    <property type="entry name" value="HATPase"/>
    <property type="match status" value="1"/>
</dbReference>
<evidence type="ECO:0000256" key="1">
    <source>
        <dbReference type="ARBA" id="ARBA00000085"/>
    </source>
</evidence>
<evidence type="ECO:0000256" key="6">
    <source>
        <dbReference type="ARBA" id="ARBA00022679"/>
    </source>
</evidence>
<dbReference type="InterPro" id="IPR004358">
    <property type="entry name" value="Sig_transdc_His_kin-like_C"/>
</dbReference>
<evidence type="ECO:0000256" key="11">
    <source>
        <dbReference type="ARBA" id="ARBA00022989"/>
    </source>
</evidence>
<protein>
    <recommendedName>
        <fullName evidence="3">histidine kinase</fullName>
        <ecNumber evidence="3">2.7.13.3</ecNumber>
    </recommendedName>
</protein>
<evidence type="ECO:0000256" key="8">
    <source>
        <dbReference type="ARBA" id="ARBA00022741"/>
    </source>
</evidence>
<keyword evidence="6" id="KW-0808">Transferase</keyword>
<evidence type="ECO:0000256" key="7">
    <source>
        <dbReference type="ARBA" id="ARBA00022692"/>
    </source>
</evidence>
<evidence type="ECO:0000313" key="19">
    <source>
        <dbReference type="Proteomes" id="UP001240171"/>
    </source>
</evidence>
<keyword evidence="13 15" id="KW-0472">Membrane</keyword>
<sequence length="504" mass="56261">MKGLLLKLTRRTFRPRSLRSQLLARSLFILAALLLLIGILQYWIMQDFLYRNQAKTMQDQMLSLPRIWVGSMERGGTMPFPGQPDNDKDKTKDSGGSRPYLFLPDRSLAVYEKDGTYIDISGENGLISPKLSDDEYSRLNQEVNDRNKVQYRIVADANGTEQLVVFGKIGPPERSSSHLIQMGTPTTPIRDLILRQLVTFGILSLLAMLGGLALNVPVLRRTLVPLSNMVDQVKQIDAGSLAERLPVSQGQQEVDRLALSFNGMLERLEAAFEAERESKEQMKRFVSDASHELRTPLTSIHGFIEVLQRGAAANAEQLSAALKSMHGESLRINKLVEDLLLLTKLDQAPQLHMEDVRLDSLVRDMQPQLEMLAQQREVQIDVTAELHVRADVHKIKQVLLNLFHNAVQHTDPVQGRIVLSLYAVRGAAELSVKDNGTGIELEHLSHIFERFYRTASSRSRKQGGAGLGLAITKSIVESHGGDIRVDSLVGQGTRFTISLPLLKS</sequence>
<comment type="catalytic activity">
    <reaction evidence="1">
        <text>ATP + protein L-histidine = ADP + protein N-phospho-L-histidine.</text>
        <dbReference type="EC" id="2.7.13.3"/>
    </reaction>
</comment>
<dbReference type="EMBL" id="JAUQTB010000002">
    <property type="protein sequence ID" value="MDO7905647.1"/>
    <property type="molecule type" value="Genomic_DNA"/>
</dbReference>
<comment type="subcellular location">
    <subcellularLocation>
        <location evidence="2">Cell membrane</location>
        <topology evidence="2">Multi-pass membrane protein</topology>
    </subcellularLocation>
</comment>
<dbReference type="GO" id="GO:0016301">
    <property type="term" value="F:kinase activity"/>
    <property type="evidence" value="ECO:0007669"/>
    <property type="project" value="UniProtKB-KW"/>
</dbReference>
<dbReference type="PANTHER" id="PTHR45436:SF5">
    <property type="entry name" value="SENSOR HISTIDINE KINASE TRCS"/>
    <property type="match status" value="1"/>
</dbReference>
<keyword evidence="4" id="KW-1003">Cell membrane</keyword>
<dbReference type="SMART" id="SM00304">
    <property type="entry name" value="HAMP"/>
    <property type="match status" value="1"/>
</dbReference>
<evidence type="ECO:0000256" key="9">
    <source>
        <dbReference type="ARBA" id="ARBA00022777"/>
    </source>
</evidence>
<name>A0ABT9C8R9_9BACL</name>
<dbReference type="InterPro" id="IPR003661">
    <property type="entry name" value="HisK_dim/P_dom"/>
</dbReference>
<evidence type="ECO:0000259" key="17">
    <source>
        <dbReference type="PROSITE" id="PS50885"/>
    </source>
</evidence>
<dbReference type="InterPro" id="IPR005467">
    <property type="entry name" value="His_kinase_dom"/>
</dbReference>
<dbReference type="PROSITE" id="PS50885">
    <property type="entry name" value="HAMP"/>
    <property type="match status" value="1"/>
</dbReference>
<keyword evidence="7 15" id="KW-0812">Transmembrane</keyword>
<dbReference type="CDD" id="cd06225">
    <property type="entry name" value="HAMP"/>
    <property type="match status" value="1"/>
</dbReference>
<evidence type="ECO:0000256" key="2">
    <source>
        <dbReference type="ARBA" id="ARBA00004651"/>
    </source>
</evidence>
<evidence type="ECO:0000256" key="4">
    <source>
        <dbReference type="ARBA" id="ARBA00022475"/>
    </source>
</evidence>
<evidence type="ECO:0000256" key="14">
    <source>
        <dbReference type="SAM" id="MobiDB-lite"/>
    </source>
</evidence>
<evidence type="ECO:0000256" key="5">
    <source>
        <dbReference type="ARBA" id="ARBA00022553"/>
    </source>
</evidence>
<gene>
    <name evidence="18" type="ORF">Q5741_04380</name>
</gene>
<keyword evidence="10" id="KW-0067">ATP-binding</keyword>
<dbReference type="PRINTS" id="PR00344">
    <property type="entry name" value="BCTRLSENSOR"/>
</dbReference>
<dbReference type="InterPro" id="IPR003594">
    <property type="entry name" value="HATPase_dom"/>
</dbReference>
<keyword evidence="9 18" id="KW-0418">Kinase</keyword>
<keyword evidence="19" id="KW-1185">Reference proteome</keyword>
<keyword evidence="5" id="KW-0597">Phosphoprotein</keyword>
<dbReference type="Gene3D" id="1.10.287.130">
    <property type="match status" value="1"/>
</dbReference>